<proteinExistence type="predicted"/>
<dbReference type="EMBL" id="NHRY01000269">
    <property type="protein sequence ID" value="PPQ26535.1"/>
    <property type="molecule type" value="Genomic_DNA"/>
</dbReference>
<dbReference type="InterPro" id="IPR027417">
    <property type="entry name" value="P-loop_NTPase"/>
</dbReference>
<dbReference type="SUPFAM" id="SSF52540">
    <property type="entry name" value="P-loop containing nucleoside triphosphate hydrolases"/>
    <property type="match status" value="1"/>
</dbReference>
<keyword evidence="2" id="KW-1185">Reference proteome</keyword>
<accession>A0A2S6MVZ0</accession>
<dbReference type="AlphaFoldDB" id="A0A2S6MVZ0"/>
<gene>
    <name evidence="1" type="ORF">CCS01_29715</name>
</gene>
<evidence type="ECO:0000313" key="1">
    <source>
        <dbReference type="EMBL" id="PPQ26535.1"/>
    </source>
</evidence>
<sequence length="123" mass="12986">MPPGAGARPPPRPGALPRELDMFAPTAGVLPLLGRAAMLAELRGWLDDPADLSVHALIGEAGSGKTRLALELCRLVDPPDGSGDWLAAFVHPSDLRPIVDTLATRAFTWDRPTLLVVDYAATA</sequence>
<evidence type="ECO:0008006" key="3">
    <source>
        <dbReference type="Google" id="ProtNLM"/>
    </source>
</evidence>
<organism evidence="1 2">
    <name type="scientific">Rhodopila globiformis</name>
    <name type="common">Rhodopseudomonas globiformis</name>
    <dbReference type="NCBI Taxonomy" id="1071"/>
    <lineage>
        <taxon>Bacteria</taxon>
        <taxon>Pseudomonadati</taxon>
        <taxon>Pseudomonadota</taxon>
        <taxon>Alphaproteobacteria</taxon>
        <taxon>Acetobacterales</taxon>
        <taxon>Acetobacteraceae</taxon>
        <taxon>Rhodopila</taxon>
    </lineage>
</organism>
<evidence type="ECO:0000313" key="2">
    <source>
        <dbReference type="Proteomes" id="UP000239724"/>
    </source>
</evidence>
<protein>
    <recommendedName>
        <fullName evidence="3">Orc1-like AAA ATPase domain-containing protein</fullName>
    </recommendedName>
</protein>
<name>A0A2S6MVZ0_RHOGL</name>
<dbReference type="Gene3D" id="3.40.50.300">
    <property type="entry name" value="P-loop containing nucleotide triphosphate hydrolases"/>
    <property type="match status" value="1"/>
</dbReference>
<reference evidence="1 2" key="1">
    <citation type="journal article" date="2018" name="Arch. Microbiol.">
        <title>New insights into the metabolic potential of the phototrophic purple bacterium Rhodopila globiformis DSM 161(T) from its draft genome sequence and evidence for a vanadium-dependent nitrogenase.</title>
        <authorList>
            <person name="Imhoff J.F."/>
            <person name="Rahn T."/>
            <person name="Kunzel S."/>
            <person name="Neulinger S.C."/>
        </authorList>
    </citation>
    <scope>NUCLEOTIDE SEQUENCE [LARGE SCALE GENOMIC DNA]</scope>
    <source>
        <strain evidence="1 2">DSM 161</strain>
    </source>
</reference>
<dbReference type="Proteomes" id="UP000239724">
    <property type="component" value="Unassembled WGS sequence"/>
</dbReference>
<comment type="caution">
    <text evidence="1">The sequence shown here is derived from an EMBL/GenBank/DDBJ whole genome shotgun (WGS) entry which is preliminary data.</text>
</comment>